<dbReference type="SUPFAM" id="SSF52047">
    <property type="entry name" value="RNI-like"/>
    <property type="match status" value="1"/>
</dbReference>
<comment type="caution">
    <text evidence="2">The sequence shown here is derived from an EMBL/GenBank/DDBJ whole genome shotgun (WGS) entry which is preliminary data.</text>
</comment>
<evidence type="ECO:0000313" key="2">
    <source>
        <dbReference type="EMBL" id="KAF9528243.1"/>
    </source>
</evidence>
<evidence type="ECO:0000256" key="1">
    <source>
        <dbReference type="SAM" id="Coils"/>
    </source>
</evidence>
<dbReference type="OrthoDB" id="3023006at2759"/>
<keyword evidence="3" id="KW-1185">Reference proteome</keyword>
<protein>
    <recommendedName>
        <fullName evidence="4">F-box domain-containing protein</fullName>
    </recommendedName>
</protein>
<dbReference type="EMBL" id="MU157854">
    <property type="protein sequence ID" value="KAF9528243.1"/>
    <property type="molecule type" value="Genomic_DNA"/>
</dbReference>
<sequence length="510" mass="59320">MRVTHLLREKENLESRRQELEQQLSAINVHLIEVQSEYGTIFNKRCTLLNLPIEVTCLIFTYALLERVVDEEDSDSDTSSEEDADPLVEVVVSHVCRKWRTISLGYQKLWCCFWYNGPESTRSQVDRFDAYMERSGTQPLHLWFEFRDENAKIDHHPLFQRAINFVNRWEHVTVFSESDNELLTQLRLLVDAKAPMLQYFSLYIDASCEDHDDERPVTSLETTIFKGGAPKLTFVLLDSSIGLTMPPLTNLTTLRIEKGDMSMLHILECTTLIELLSLPSLLDVSLVGEMFYPPDDSLPNFEMPRLKRFRICEISDFWGILQRIRAPKLHTLVIYGCDFLSSAPAVIEAQKPYSFPALSKLWLLETTAEEEVAKYLVKMTSSITEAFITHDLIDMSFLATITNHLSQFKVWPRLKTLTCNIEGFTDTEAYVNFSRTRTKGALCWRLHNELTTYWKAEWPDQVEVIKECTRLEEVEEDFSAVAELFWPEDMDFPPFYVPEEDDHFAIESYY</sequence>
<reference evidence="2" key="1">
    <citation type="submission" date="2020-11" db="EMBL/GenBank/DDBJ databases">
        <authorList>
            <consortium name="DOE Joint Genome Institute"/>
            <person name="Ahrendt S."/>
            <person name="Riley R."/>
            <person name="Andreopoulos W."/>
            <person name="Labutti K."/>
            <person name="Pangilinan J."/>
            <person name="Ruiz-Duenas F.J."/>
            <person name="Barrasa J.M."/>
            <person name="Sanchez-Garcia M."/>
            <person name="Camarero S."/>
            <person name="Miyauchi S."/>
            <person name="Serrano A."/>
            <person name="Linde D."/>
            <person name="Babiker R."/>
            <person name="Drula E."/>
            <person name="Ayuso-Fernandez I."/>
            <person name="Pacheco R."/>
            <person name="Padilla G."/>
            <person name="Ferreira P."/>
            <person name="Barriuso J."/>
            <person name="Kellner H."/>
            <person name="Castanera R."/>
            <person name="Alfaro M."/>
            <person name="Ramirez L."/>
            <person name="Pisabarro A.G."/>
            <person name="Kuo A."/>
            <person name="Tritt A."/>
            <person name="Lipzen A."/>
            <person name="He G."/>
            <person name="Yan M."/>
            <person name="Ng V."/>
            <person name="Cullen D."/>
            <person name="Martin F."/>
            <person name="Rosso M.-N."/>
            <person name="Henrissat B."/>
            <person name="Hibbett D."/>
            <person name="Martinez A.T."/>
            <person name="Grigoriev I.V."/>
        </authorList>
    </citation>
    <scope>NUCLEOTIDE SEQUENCE</scope>
    <source>
        <strain evidence="2">CBS 506.95</strain>
    </source>
</reference>
<accession>A0A9P6JPW7</accession>
<evidence type="ECO:0008006" key="4">
    <source>
        <dbReference type="Google" id="ProtNLM"/>
    </source>
</evidence>
<gene>
    <name evidence="2" type="ORF">CPB83DRAFT_350529</name>
</gene>
<dbReference type="AlphaFoldDB" id="A0A9P6JPW7"/>
<organism evidence="2 3">
    <name type="scientific">Crepidotus variabilis</name>
    <dbReference type="NCBI Taxonomy" id="179855"/>
    <lineage>
        <taxon>Eukaryota</taxon>
        <taxon>Fungi</taxon>
        <taxon>Dikarya</taxon>
        <taxon>Basidiomycota</taxon>
        <taxon>Agaricomycotina</taxon>
        <taxon>Agaricomycetes</taxon>
        <taxon>Agaricomycetidae</taxon>
        <taxon>Agaricales</taxon>
        <taxon>Agaricineae</taxon>
        <taxon>Crepidotaceae</taxon>
        <taxon>Crepidotus</taxon>
    </lineage>
</organism>
<dbReference type="Proteomes" id="UP000807306">
    <property type="component" value="Unassembled WGS sequence"/>
</dbReference>
<keyword evidence="1" id="KW-0175">Coiled coil</keyword>
<feature type="coiled-coil region" evidence="1">
    <location>
        <begin position="3"/>
        <end position="37"/>
    </location>
</feature>
<evidence type="ECO:0000313" key="3">
    <source>
        <dbReference type="Proteomes" id="UP000807306"/>
    </source>
</evidence>
<proteinExistence type="predicted"/>
<name>A0A9P6JPW7_9AGAR</name>